<feature type="chain" id="PRO_5044845170" evidence="1">
    <location>
        <begin position="27"/>
        <end position="107"/>
    </location>
</feature>
<reference evidence="2 3" key="1">
    <citation type="journal article" date="2023" name="Sci. Data">
        <title>Genome assembly of the Korean intertidal mud-creeper Batillaria attramentaria.</title>
        <authorList>
            <person name="Patra A.K."/>
            <person name="Ho P.T."/>
            <person name="Jun S."/>
            <person name="Lee S.J."/>
            <person name="Kim Y."/>
            <person name="Won Y.J."/>
        </authorList>
    </citation>
    <scope>NUCLEOTIDE SEQUENCE [LARGE SCALE GENOMIC DNA]</scope>
    <source>
        <strain evidence="2">Wonlab-2016</strain>
    </source>
</reference>
<accession>A0ABD0JZI6</accession>
<evidence type="ECO:0000313" key="2">
    <source>
        <dbReference type="EMBL" id="KAK7480501.1"/>
    </source>
</evidence>
<protein>
    <submittedName>
        <fullName evidence="2">Uncharacterized protein</fullName>
    </submittedName>
</protein>
<feature type="signal peptide" evidence="1">
    <location>
        <begin position="1"/>
        <end position="26"/>
    </location>
</feature>
<dbReference type="AlphaFoldDB" id="A0ABD0JZI6"/>
<evidence type="ECO:0000256" key="1">
    <source>
        <dbReference type="SAM" id="SignalP"/>
    </source>
</evidence>
<keyword evidence="3" id="KW-1185">Reference proteome</keyword>
<comment type="caution">
    <text evidence="2">The sequence shown here is derived from an EMBL/GenBank/DDBJ whole genome shotgun (WGS) entry which is preliminary data.</text>
</comment>
<gene>
    <name evidence="2" type="ORF">BaRGS_00028235</name>
</gene>
<organism evidence="2 3">
    <name type="scientific">Batillaria attramentaria</name>
    <dbReference type="NCBI Taxonomy" id="370345"/>
    <lineage>
        <taxon>Eukaryota</taxon>
        <taxon>Metazoa</taxon>
        <taxon>Spiralia</taxon>
        <taxon>Lophotrochozoa</taxon>
        <taxon>Mollusca</taxon>
        <taxon>Gastropoda</taxon>
        <taxon>Caenogastropoda</taxon>
        <taxon>Sorbeoconcha</taxon>
        <taxon>Cerithioidea</taxon>
        <taxon>Batillariidae</taxon>
        <taxon>Batillaria</taxon>
    </lineage>
</organism>
<proteinExistence type="predicted"/>
<name>A0ABD0JZI6_9CAEN</name>
<sequence>MMAFTSLQPNLTPLFLLLTAVTIVCLSKIGGLKSGSRLENSDGTHLSNDSVRDLFEVEVGSTPEKHFCFKDMCTCTRDKADCSRNYGNLTFVPRFANNIRTLNFSNK</sequence>
<dbReference type="EMBL" id="JACVVK020000280">
    <property type="protein sequence ID" value="KAK7480501.1"/>
    <property type="molecule type" value="Genomic_DNA"/>
</dbReference>
<evidence type="ECO:0000313" key="3">
    <source>
        <dbReference type="Proteomes" id="UP001519460"/>
    </source>
</evidence>
<dbReference type="Proteomes" id="UP001519460">
    <property type="component" value="Unassembled WGS sequence"/>
</dbReference>
<keyword evidence="1" id="KW-0732">Signal</keyword>